<dbReference type="EMBL" id="BAAAME010000002">
    <property type="protein sequence ID" value="GAA1729868.1"/>
    <property type="molecule type" value="Genomic_DNA"/>
</dbReference>
<dbReference type="Gene3D" id="3.30.530.20">
    <property type="match status" value="1"/>
</dbReference>
<evidence type="ECO:0000313" key="1">
    <source>
        <dbReference type="EMBL" id="GAA1729868.1"/>
    </source>
</evidence>
<dbReference type="Proteomes" id="UP001501057">
    <property type="component" value="Unassembled WGS sequence"/>
</dbReference>
<dbReference type="SUPFAM" id="SSF55961">
    <property type="entry name" value="Bet v1-like"/>
    <property type="match status" value="1"/>
</dbReference>
<gene>
    <name evidence="1" type="ORF">GCM10009710_08080</name>
</gene>
<protein>
    <recommendedName>
        <fullName evidence="3">Polyketide cyclase</fullName>
    </recommendedName>
</protein>
<sequence>MTPEPYVLVSTWTVAAPPDRVWAVFDAFVDDADPFAWWPDLVVDRRDGDVLHVATRSGLGYRLRFRLHSLRTRPATSIGFDASGDLNGTGDVELAPDEQGGTHVRITWTVAPARRWMRWTTPVLRPLYAAAHRRVMRRGERALSAWLA</sequence>
<dbReference type="InterPro" id="IPR023393">
    <property type="entry name" value="START-like_dom_sf"/>
</dbReference>
<dbReference type="RefSeq" id="WP_344198003.1">
    <property type="nucleotide sequence ID" value="NZ_BAAAME010000002.1"/>
</dbReference>
<comment type="caution">
    <text evidence="1">The sequence shown here is derived from an EMBL/GenBank/DDBJ whole genome shotgun (WGS) entry which is preliminary data.</text>
</comment>
<name>A0ABN2JKN0_9ACTN</name>
<evidence type="ECO:0008006" key="3">
    <source>
        <dbReference type="Google" id="ProtNLM"/>
    </source>
</evidence>
<evidence type="ECO:0000313" key="2">
    <source>
        <dbReference type="Proteomes" id="UP001501057"/>
    </source>
</evidence>
<organism evidence="1 2">
    <name type="scientific">Aeromicrobium alkaliterrae</name>
    <dbReference type="NCBI Taxonomy" id="302168"/>
    <lineage>
        <taxon>Bacteria</taxon>
        <taxon>Bacillati</taxon>
        <taxon>Actinomycetota</taxon>
        <taxon>Actinomycetes</taxon>
        <taxon>Propionibacteriales</taxon>
        <taxon>Nocardioidaceae</taxon>
        <taxon>Aeromicrobium</taxon>
    </lineage>
</organism>
<dbReference type="InterPro" id="IPR019587">
    <property type="entry name" value="Polyketide_cyclase/dehydratase"/>
</dbReference>
<dbReference type="Pfam" id="PF10604">
    <property type="entry name" value="Polyketide_cyc2"/>
    <property type="match status" value="1"/>
</dbReference>
<reference evidence="1 2" key="1">
    <citation type="journal article" date="2019" name="Int. J. Syst. Evol. Microbiol.">
        <title>The Global Catalogue of Microorganisms (GCM) 10K type strain sequencing project: providing services to taxonomists for standard genome sequencing and annotation.</title>
        <authorList>
            <consortium name="The Broad Institute Genomics Platform"/>
            <consortium name="The Broad Institute Genome Sequencing Center for Infectious Disease"/>
            <person name="Wu L."/>
            <person name="Ma J."/>
        </authorList>
    </citation>
    <scope>NUCLEOTIDE SEQUENCE [LARGE SCALE GENOMIC DNA]</scope>
    <source>
        <strain evidence="1 2">JCM 13518</strain>
    </source>
</reference>
<accession>A0ABN2JKN0</accession>
<keyword evidence="2" id="KW-1185">Reference proteome</keyword>
<proteinExistence type="predicted"/>